<reference evidence="1 2" key="1">
    <citation type="submission" date="2011-11" db="EMBL/GenBank/DDBJ databases">
        <title>The Noncontiguous Finished genome of Desulfosporosinus youngiae DSM 17734.</title>
        <authorList>
            <consortium name="US DOE Joint Genome Institute (JGI-PGF)"/>
            <person name="Lucas S."/>
            <person name="Han J."/>
            <person name="Lapidus A."/>
            <person name="Cheng J.-F."/>
            <person name="Goodwin L."/>
            <person name="Pitluck S."/>
            <person name="Peters L."/>
            <person name="Ovchinnikova G."/>
            <person name="Lu M."/>
            <person name="Land M.L."/>
            <person name="Hauser L."/>
            <person name="Pester M."/>
            <person name="Spring S."/>
            <person name="Ollivier B."/>
            <person name="Rattei T."/>
            <person name="Klenk H.-P."/>
            <person name="Wagner M."/>
            <person name="Loy A."/>
            <person name="Woyke T.J."/>
        </authorList>
    </citation>
    <scope>NUCLEOTIDE SEQUENCE [LARGE SCALE GENOMIC DNA]</scope>
    <source>
        <strain evidence="1 2">DSM 17734</strain>
    </source>
</reference>
<proteinExistence type="predicted"/>
<name>H5XX88_9FIRM</name>
<organism evidence="1 2">
    <name type="scientific">Desulfosporosinus youngiae DSM 17734</name>
    <dbReference type="NCBI Taxonomy" id="768710"/>
    <lineage>
        <taxon>Bacteria</taxon>
        <taxon>Bacillati</taxon>
        <taxon>Bacillota</taxon>
        <taxon>Clostridia</taxon>
        <taxon>Eubacteriales</taxon>
        <taxon>Desulfitobacteriaceae</taxon>
        <taxon>Desulfosporosinus</taxon>
    </lineage>
</organism>
<sequence>MVVQEMKPSTLKIVPQDIKRLNQVTCIKQ</sequence>
<protein>
    <submittedName>
        <fullName evidence="1">Uncharacterized protein</fullName>
    </submittedName>
</protein>
<evidence type="ECO:0000313" key="2">
    <source>
        <dbReference type="Proteomes" id="UP000005104"/>
    </source>
</evidence>
<accession>H5XX88</accession>
<dbReference type="AlphaFoldDB" id="H5XX88"/>
<gene>
    <name evidence="1" type="ORF">DesyoDRAFT_4060</name>
</gene>
<dbReference type="Proteomes" id="UP000005104">
    <property type="component" value="Chromosome"/>
</dbReference>
<dbReference type="EMBL" id="CM001441">
    <property type="protein sequence ID" value="EHQ91028.1"/>
    <property type="molecule type" value="Genomic_DNA"/>
</dbReference>
<dbReference type="HOGENOM" id="CLU_3409153_0_0_9"/>
<evidence type="ECO:0000313" key="1">
    <source>
        <dbReference type="EMBL" id="EHQ91028.1"/>
    </source>
</evidence>
<keyword evidence="2" id="KW-1185">Reference proteome</keyword>